<dbReference type="EMBL" id="FYEH01000002">
    <property type="protein sequence ID" value="SNB61354.1"/>
    <property type="molecule type" value="Genomic_DNA"/>
</dbReference>
<protein>
    <recommendedName>
        <fullName evidence="3">FIST domain-containing protein</fullName>
    </recommendedName>
</protein>
<evidence type="ECO:0008006" key="3">
    <source>
        <dbReference type="Google" id="ProtNLM"/>
    </source>
</evidence>
<accession>A0A212QPY9</accession>
<dbReference type="RefSeq" id="WP_088560055.1">
    <property type="nucleotide sequence ID" value="NZ_FYEH01000002.1"/>
</dbReference>
<dbReference type="OrthoDB" id="9770435at2"/>
<evidence type="ECO:0000313" key="2">
    <source>
        <dbReference type="Proteomes" id="UP000197065"/>
    </source>
</evidence>
<gene>
    <name evidence="1" type="ORF">SAMN07250955_102196</name>
</gene>
<dbReference type="Proteomes" id="UP000197065">
    <property type="component" value="Unassembled WGS sequence"/>
</dbReference>
<evidence type="ECO:0000313" key="1">
    <source>
        <dbReference type="EMBL" id="SNB61354.1"/>
    </source>
</evidence>
<proteinExistence type="predicted"/>
<name>A0A212QPY9_9PROT</name>
<keyword evidence="2" id="KW-1185">Reference proteome</keyword>
<dbReference type="AlphaFoldDB" id="A0A212QPY9"/>
<reference evidence="1 2" key="1">
    <citation type="submission" date="2017-06" db="EMBL/GenBank/DDBJ databases">
        <authorList>
            <person name="Kim H.J."/>
            <person name="Triplett B.A."/>
        </authorList>
    </citation>
    <scope>NUCLEOTIDE SEQUENCE [LARGE SCALE GENOMIC DNA]</scope>
    <source>
        <strain evidence="1 2">B29T1</strain>
    </source>
</reference>
<sequence>MSSPAGEAAFPSFRAASAPGSDWSRALAACLAQLDPLPAGGNIGFVFLSEALASDADAILNGLRQGTGIERWVGTAAAAVHRQGMREALGQGLAVLAGRLPERSSRLFDAEAYPAGPPGHVALLHVAADLEQAGGRLEELARNCAFWSMGGTTHRSILPLAVAGCLSEGGITGVCFTEDLALVPIVVRAGVNLGAACRLDGRLNRTLTRLDGSPALTVALERAGDLLRHRPSLVAQQISIGVGNTGEGVRTVARVVGIDEGSGGLILDRDLPPTDHVYLLRRDGASAQAALKDAAAQARRRLGDRFPQALIYYVPRDRQQYLLGPCFDEVGSMREMLGMPPSIGVVVDQTIVDTQLESLTSVALIIA</sequence>
<organism evidence="1 2">
    <name type="scientific">Arboricoccus pini</name>
    <dbReference type="NCBI Taxonomy" id="1963835"/>
    <lineage>
        <taxon>Bacteria</taxon>
        <taxon>Pseudomonadati</taxon>
        <taxon>Pseudomonadota</taxon>
        <taxon>Alphaproteobacteria</taxon>
        <taxon>Geminicoccales</taxon>
        <taxon>Geminicoccaceae</taxon>
        <taxon>Arboricoccus</taxon>
    </lineage>
</organism>